<dbReference type="PANTHER" id="PTHR44203:SF8">
    <property type="entry name" value="ETHYLENE-OVERPRODUCTION PROTEIN 1"/>
    <property type="match status" value="1"/>
</dbReference>
<sequence length="201" mass="23107">MKHACDTHLASLVLDMDDAVLLIEYGLEETAYLLVAACLQVFLRDLLLGNLGSVLISGWDFLVAYLSKFPTSTEKHFDLHHSVSGSSTVRANPRVEGLHMASTTPHDQPQWELSWTWKWILDLTSFHYMIVKYNPCEMKWGETIEDDSSLLGYANHILRLMNHFIVYSLPLAEKEQEDEEKVTVRIDFMINDVRVIQQHDS</sequence>
<dbReference type="InterPro" id="IPR044631">
    <property type="entry name" value="ETO1-like"/>
</dbReference>
<evidence type="ECO:0000313" key="2">
    <source>
        <dbReference type="Proteomes" id="UP001374535"/>
    </source>
</evidence>
<dbReference type="AlphaFoldDB" id="A0AAQ3P0L9"/>
<evidence type="ECO:0000313" key="1">
    <source>
        <dbReference type="EMBL" id="WVZ18820.1"/>
    </source>
</evidence>
<protein>
    <submittedName>
        <fullName evidence="1">Uncharacterized protein</fullName>
    </submittedName>
</protein>
<dbReference type="PANTHER" id="PTHR44203">
    <property type="entry name" value="ETO1-RELATED"/>
    <property type="match status" value="1"/>
</dbReference>
<dbReference type="Proteomes" id="UP001374535">
    <property type="component" value="Chromosome 2"/>
</dbReference>
<name>A0AAQ3P0L9_VIGMU</name>
<dbReference type="EMBL" id="CP144699">
    <property type="protein sequence ID" value="WVZ18820.1"/>
    <property type="molecule type" value="Genomic_DNA"/>
</dbReference>
<proteinExistence type="predicted"/>
<accession>A0AAQ3P0L9</accession>
<dbReference type="GO" id="GO:0010105">
    <property type="term" value="P:negative regulation of ethylene-activated signaling pathway"/>
    <property type="evidence" value="ECO:0007669"/>
    <property type="project" value="InterPro"/>
</dbReference>
<keyword evidence="2" id="KW-1185">Reference proteome</keyword>
<organism evidence="1 2">
    <name type="scientific">Vigna mungo</name>
    <name type="common">Black gram</name>
    <name type="synonym">Phaseolus mungo</name>
    <dbReference type="NCBI Taxonomy" id="3915"/>
    <lineage>
        <taxon>Eukaryota</taxon>
        <taxon>Viridiplantae</taxon>
        <taxon>Streptophyta</taxon>
        <taxon>Embryophyta</taxon>
        <taxon>Tracheophyta</taxon>
        <taxon>Spermatophyta</taxon>
        <taxon>Magnoliopsida</taxon>
        <taxon>eudicotyledons</taxon>
        <taxon>Gunneridae</taxon>
        <taxon>Pentapetalae</taxon>
        <taxon>rosids</taxon>
        <taxon>fabids</taxon>
        <taxon>Fabales</taxon>
        <taxon>Fabaceae</taxon>
        <taxon>Papilionoideae</taxon>
        <taxon>50 kb inversion clade</taxon>
        <taxon>NPAAA clade</taxon>
        <taxon>indigoferoid/millettioid clade</taxon>
        <taxon>Phaseoleae</taxon>
        <taxon>Vigna</taxon>
    </lineage>
</organism>
<reference evidence="1 2" key="1">
    <citation type="journal article" date="2023" name="Life. Sci Alliance">
        <title>Evolutionary insights into 3D genome organization and epigenetic landscape of Vigna mungo.</title>
        <authorList>
            <person name="Junaid A."/>
            <person name="Singh B."/>
            <person name="Bhatia S."/>
        </authorList>
    </citation>
    <scope>NUCLEOTIDE SEQUENCE [LARGE SCALE GENOMIC DNA]</scope>
    <source>
        <strain evidence="1">Urdbean</strain>
    </source>
</reference>
<gene>
    <name evidence="1" type="ORF">V8G54_006142</name>
</gene>